<dbReference type="OrthoDB" id="10484086at2759"/>
<proteinExistence type="predicted"/>
<accession>A0A8H3W5L0</accession>
<name>A0A8H3W5L0_9PEZI</name>
<sequence>MASKLVPPTPSTVATPSGSEADRLYGSYRDGGIRSPHTTRRLNKYAAKYPSPRQGPPANQYQNQPTPVPPPQQYGYQYQPSQGPPANQYPYPYQQQPQGPPPPQQYWNQQQPLQYPYEYQPPPAAHYHQPQQQPQQRGGAPPQTPTVVAAPRPTTAQMDLLIDQYGDEIQQFASPTPSRQPAPGQVHDETAIDTPKARMESLLQQFKEGMEAAMHADFEMRKIVYKEEFQ</sequence>
<organism evidence="2 3">
    <name type="scientific">Colletotrichum asianum</name>
    <dbReference type="NCBI Taxonomy" id="702518"/>
    <lineage>
        <taxon>Eukaryota</taxon>
        <taxon>Fungi</taxon>
        <taxon>Dikarya</taxon>
        <taxon>Ascomycota</taxon>
        <taxon>Pezizomycotina</taxon>
        <taxon>Sordariomycetes</taxon>
        <taxon>Hypocreomycetidae</taxon>
        <taxon>Glomerellales</taxon>
        <taxon>Glomerellaceae</taxon>
        <taxon>Colletotrichum</taxon>
        <taxon>Colletotrichum gloeosporioides species complex</taxon>
    </lineage>
</organism>
<evidence type="ECO:0000256" key="1">
    <source>
        <dbReference type="SAM" id="MobiDB-lite"/>
    </source>
</evidence>
<feature type="compositionally biased region" description="Low complexity" evidence="1">
    <location>
        <begin position="125"/>
        <end position="157"/>
    </location>
</feature>
<reference evidence="2 3" key="1">
    <citation type="submission" date="2019-12" db="EMBL/GenBank/DDBJ databases">
        <title>A genome sequence resource for the geographically widespread anthracnose pathogen Colletotrichum asianum.</title>
        <authorList>
            <person name="Meng Y."/>
        </authorList>
    </citation>
    <scope>NUCLEOTIDE SEQUENCE [LARGE SCALE GENOMIC DNA]</scope>
    <source>
        <strain evidence="2 3">ICMP 18580</strain>
    </source>
</reference>
<gene>
    <name evidence="2" type="ORF">GQ607_013057</name>
</gene>
<feature type="compositionally biased region" description="Low complexity" evidence="1">
    <location>
        <begin position="105"/>
        <end position="118"/>
    </location>
</feature>
<dbReference type="Proteomes" id="UP000434172">
    <property type="component" value="Unassembled WGS sequence"/>
</dbReference>
<feature type="region of interest" description="Disordered" evidence="1">
    <location>
        <begin position="1"/>
        <end position="190"/>
    </location>
</feature>
<evidence type="ECO:0000313" key="3">
    <source>
        <dbReference type="Proteomes" id="UP000434172"/>
    </source>
</evidence>
<dbReference type="AlphaFoldDB" id="A0A8H3W5L0"/>
<evidence type="ECO:0000313" key="2">
    <source>
        <dbReference type="EMBL" id="KAF0319692.1"/>
    </source>
</evidence>
<feature type="compositionally biased region" description="Low complexity" evidence="1">
    <location>
        <begin position="73"/>
        <end position="97"/>
    </location>
</feature>
<dbReference type="EMBL" id="WOWK01000092">
    <property type="protein sequence ID" value="KAF0319692.1"/>
    <property type="molecule type" value="Genomic_DNA"/>
</dbReference>
<keyword evidence="3" id="KW-1185">Reference proteome</keyword>
<comment type="caution">
    <text evidence="2">The sequence shown here is derived from an EMBL/GenBank/DDBJ whole genome shotgun (WGS) entry which is preliminary data.</text>
</comment>
<protein>
    <submittedName>
        <fullName evidence="2">Uncharacterized protein</fullName>
    </submittedName>
</protein>